<feature type="transmembrane region" description="Helical" evidence="6">
    <location>
        <begin position="20"/>
        <end position="38"/>
    </location>
</feature>
<dbReference type="OrthoDB" id="40290at2759"/>
<dbReference type="EMBL" id="KV784369">
    <property type="protein sequence ID" value="OEU11148.1"/>
    <property type="molecule type" value="Genomic_DNA"/>
</dbReference>
<keyword evidence="3 6" id="KW-0812">Transmembrane</keyword>
<dbReference type="KEGG" id="fcy:FRACYDRAFT_193225"/>
<proteinExistence type="inferred from homology"/>
<feature type="transmembrane region" description="Helical" evidence="6">
    <location>
        <begin position="45"/>
        <end position="63"/>
    </location>
</feature>
<sequence length="124" mass="12628">MPSSPNTPVPILTPLPGPVHLNSAFGALTATGGAMGYFKKGSVPSLMAGSICGALLIGSGVLITKNEPFQGHALASGVTGFMTISMGQRFISTGKFMPAGLVATIGSAGLAYNIRKTIELMPEY</sequence>
<dbReference type="InterPro" id="IPR044890">
    <property type="entry name" value="TMEM14_sf"/>
</dbReference>
<dbReference type="Proteomes" id="UP000095751">
    <property type="component" value="Unassembled WGS sequence"/>
</dbReference>
<keyword evidence="5 6" id="KW-0472">Membrane</keyword>
<evidence type="ECO:0000256" key="6">
    <source>
        <dbReference type="SAM" id="Phobius"/>
    </source>
</evidence>
<comment type="similarity">
    <text evidence="2">Belongs to the TMEM14 family.</text>
</comment>
<dbReference type="Pfam" id="PF03647">
    <property type="entry name" value="Tmemb_14"/>
    <property type="match status" value="1"/>
</dbReference>
<dbReference type="Gene3D" id="1.10.10.1740">
    <property type="entry name" value="Transmembrane protein 14-like"/>
    <property type="match status" value="1"/>
</dbReference>
<evidence type="ECO:0000313" key="8">
    <source>
        <dbReference type="Proteomes" id="UP000095751"/>
    </source>
</evidence>
<keyword evidence="4 6" id="KW-1133">Transmembrane helix</keyword>
<name>A0A1E7EYR1_9STRA</name>
<organism evidence="7 8">
    <name type="scientific">Fragilariopsis cylindrus CCMP1102</name>
    <dbReference type="NCBI Taxonomy" id="635003"/>
    <lineage>
        <taxon>Eukaryota</taxon>
        <taxon>Sar</taxon>
        <taxon>Stramenopiles</taxon>
        <taxon>Ochrophyta</taxon>
        <taxon>Bacillariophyta</taxon>
        <taxon>Bacillariophyceae</taxon>
        <taxon>Bacillariophycidae</taxon>
        <taxon>Bacillariales</taxon>
        <taxon>Bacillariaceae</taxon>
        <taxon>Fragilariopsis</taxon>
    </lineage>
</organism>
<accession>A0A1E7EYR1</accession>
<dbReference type="AlphaFoldDB" id="A0A1E7EYR1"/>
<evidence type="ECO:0000256" key="5">
    <source>
        <dbReference type="ARBA" id="ARBA00023136"/>
    </source>
</evidence>
<feature type="transmembrane region" description="Helical" evidence="6">
    <location>
        <begin position="96"/>
        <end position="114"/>
    </location>
</feature>
<reference evidence="7 8" key="1">
    <citation type="submission" date="2016-09" db="EMBL/GenBank/DDBJ databases">
        <title>Extensive genetic diversity and differential bi-allelic expression allows diatom success in the polar Southern Ocean.</title>
        <authorList>
            <consortium name="DOE Joint Genome Institute"/>
            <person name="Mock T."/>
            <person name="Otillar R.P."/>
            <person name="Strauss J."/>
            <person name="Dupont C."/>
            <person name="Frickenhaus S."/>
            <person name="Maumus F."/>
            <person name="Mcmullan M."/>
            <person name="Sanges R."/>
            <person name="Schmutz J."/>
            <person name="Toseland A."/>
            <person name="Valas R."/>
            <person name="Veluchamy A."/>
            <person name="Ward B.J."/>
            <person name="Allen A."/>
            <person name="Barry K."/>
            <person name="Falciatore A."/>
            <person name="Ferrante M."/>
            <person name="Fortunato A.E."/>
            <person name="Gloeckner G."/>
            <person name="Gruber A."/>
            <person name="Hipkin R."/>
            <person name="Janech M."/>
            <person name="Kroth P."/>
            <person name="Leese F."/>
            <person name="Lindquist E."/>
            <person name="Lyon B.R."/>
            <person name="Martin J."/>
            <person name="Mayer C."/>
            <person name="Parker M."/>
            <person name="Quesneville H."/>
            <person name="Raymond J."/>
            <person name="Uhlig C."/>
            <person name="Valentin K.U."/>
            <person name="Worden A.Z."/>
            <person name="Armbrust E.V."/>
            <person name="Bowler C."/>
            <person name="Green B."/>
            <person name="Moulton V."/>
            <person name="Van Oosterhout C."/>
            <person name="Grigoriev I."/>
        </authorList>
    </citation>
    <scope>NUCLEOTIDE SEQUENCE [LARGE SCALE GENOMIC DNA]</scope>
    <source>
        <strain evidence="7 8">CCMP1102</strain>
    </source>
</reference>
<gene>
    <name evidence="7" type="ORF">FRACYDRAFT_193225</name>
</gene>
<protein>
    <submittedName>
        <fullName evidence="7">TMEM14-domain-containing protein</fullName>
    </submittedName>
</protein>
<keyword evidence="8" id="KW-1185">Reference proteome</keyword>
<dbReference type="InterPro" id="IPR005349">
    <property type="entry name" value="TMEM14"/>
</dbReference>
<evidence type="ECO:0000256" key="1">
    <source>
        <dbReference type="ARBA" id="ARBA00004370"/>
    </source>
</evidence>
<dbReference type="PANTHER" id="PTHR12668">
    <property type="entry name" value="TRANSMEMBRANE PROTEIN 14, 15"/>
    <property type="match status" value="1"/>
</dbReference>
<evidence type="ECO:0000256" key="3">
    <source>
        <dbReference type="ARBA" id="ARBA00022692"/>
    </source>
</evidence>
<evidence type="ECO:0000256" key="2">
    <source>
        <dbReference type="ARBA" id="ARBA00007590"/>
    </source>
</evidence>
<comment type="subcellular location">
    <subcellularLocation>
        <location evidence="1">Membrane</location>
    </subcellularLocation>
</comment>
<dbReference type="GO" id="GO:0016020">
    <property type="term" value="C:membrane"/>
    <property type="evidence" value="ECO:0007669"/>
    <property type="project" value="UniProtKB-SubCell"/>
</dbReference>
<dbReference type="InParanoid" id="A0A1E7EYR1"/>
<dbReference type="PANTHER" id="PTHR12668:SF43">
    <property type="entry name" value="TRANSMEMBRANE PROTEIN 14 HOMOLOG"/>
    <property type="match status" value="1"/>
</dbReference>
<evidence type="ECO:0000313" key="7">
    <source>
        <dbReference type="EMBL" id="OEU11148.1"/>
    </source>
</evidence>
<evidence type="ECO:0000256" key="4">
    <source>
        <dbReference type="ARBA" id="ARBA00022989"/>
    </source>
</evidence>